<keyword evidence="1" id="KW-0175">Coiled coil</keyword>
<protein>
    <submittedName>
        <fullName evidence="3">Uncharacterized protein</fullName>
    </submittedName>
</protein>
<accession>A0A6M3MET6</accession>
<reference evidence="3" key="1">
    <citation type="submission" date="2020-03" db="EMBL/GenBank/DDBJ databases">
        <title>The deep terrestrial virosphere.</title>
        <authorList>
            <person name="Holmfeldt K."/>
            <person name="Nilsson E."/>
            <person name="Simone D."/>
            <person name="Lopez-Fernandez M."/>
            <person name="Wu X."/>
            <person name="de Brujin I."/>
            <person name="Lundin D."/>
            <person name="Andersson A."/>
            <person name="Bertilsson S."/>
            <person name="Dopson M."/>
        </authorList>
    </citation>
    <scope>NUCLEOTIDE SEQUENCE</scope>
    <source>
        <strain evidence="2">MM171A01100</strain>
        <strain evidence="3">MM171B00234</strain>
    </source>
</reference>
<sequence>MSDSKIWIEKFKLWLNIVKKACPAGAGPGGLYCMWIGKNCSYNDCPRRSHEEIYVKSDEDLTVEQLRNELNDKNAQITTLTEKLRTIPEAEQIEI</sequence>
<name>A0A6M3MET6_9ZZZZ</name>
<evidence type="ECO:0000313" key="3">
    <source>
        <dbReference type="EMBL" id="QJB04550.1"/>
    </source>
</evidence>
<feature type="coiled-coil region" evidence="1">
    <location>
        <begin position="56"/>
        <end position="83"/>
    </location>
</feature>
<evidence type="ECO:0000256" key="1">
    <source>
        <dbReference type="SAM" id="Coils"/>
    </source>
</evidence>
<dbReference type="EMBL" id="MT143646">
    <property type="protein sequence ID" value="QJA99374.1"/>
    <property type="molecule type" value="Genomic_DNA"/>
</dbReference>
<proteinExistence type="predicted"/>
<dbReference type="EMBL" id="MT143884">
    <property type="protein sequence ID" value="QJB04550.1"/>
    <property type="molecule type" value="Genomic_DNA"/>
</dbReference>
<evidence type="ECO:0000313" key="2">
    <source>
        <dbReference type="EMBL" id="QJA99374.1"/>
    </source>
</evidence>
<dbReference type="AlphaFoldDB" id="A0A6M3MET6"/>
<gene>
    <name evidence="2" type="ORF">MM171A01100_0008</name>
    <name evidence="3" type="ORF">MM171B00234_0051</name>
</gene>
<organism evidence="3">
    <name type="scientific">viral metagenome</name>
    <dbReference type="NCBI Taxonomy" id="1070528"/>
    <lineage>
        <taxon>unclassified sequences</taxon>
        <taxon>metagenomes</taxon>
        <taxon>organismal metagenomes</taxon>
    </lineage>
</organism>